<protein>
    <submittedName>
        <fullName evidence="3">RNA polymerase sigma factor</fullName>
    </submittedName>
</protein>
<dbReference type="SUPFAM" id="SSF88659">
    <property type="entry name" value="Sigma3 and sigma4 domains of RNA polymerase sigma factors"/>
    <property type="match status" value="1"/>
</dbReference>
<dbReference type="Pfam" id="PF04542">
    <property type="entry name" value="Sigma70_r2"/>
    <property type="match status" value="1"/>
</dbReference>
<evidence type="ECO:0000313" key="3">
    <source>
        <dbReference type="EMBL" id="MFI0791621.1"/>
    </source>
</evidence>
<gene>
    <name evidence="3" type="ORF">ACH4OY_02805</name>
</gene>
<evidence type="ECO:0000259" key="2">
    <source>
        <dbReference type="Pfam" id="PF20239"/>
    </source>
</evidence>
<dbReference type="Gene3D" id="1.10.1740.10">
    <property type="match status" value="1"/>
</dbReference>
<dbReference type="RefSeq" id="WP_396676309.1">
    <property type="nucleotide sequence ID" value="NZ_JBIRPU010000002.1"/>
</dbReference>
<evidence type="ECO:0000259" key="1">
    <source>
        <dbReference type="Pfam" id="PF04542"/>
    </source>
</evidence>
<comment type="caution">
    <text evidence="3">The sequence shown here is derived from an EMBL/GenBank/DDBJ whole genome shotgun (WGS) entry which is preliminary data.</text>
</comment>
<feature type="domain" description="DUF6596" evidence="2">
    <location>
        <begin position="181"/>
        <end position="280"/>
    </location>
</feature>
<dbReference type="EMBL" id="JBIRPU010000002">
    <property type="protein sequence ID" value="MFI0791621.1"/>
    <property type="molecule type" value="Genomic_DNA"/>
</dbReference>
<dbReference type="InterPro" id="IPR046531">
    <property type="entry name" value="DUF6596"/>
</dbReference>
<name>A0ABW7SFH6_9ACTN</name>
<dbReference type="PANTHER" id="PTHR47756">
    <property type="entry name" value="BLL6612 PROTEIN-RELATED"/>
    <property type="match status" value="1"/>
</dbReference>
<dbReference type="InterPro" id="IPR007627">
    <property type="entry name" value="RNA_pol_sigma70_r2"/>
</dbReference>
<dbReference type="InterPro" id="IPR013324">
    <property type="entry name" value="RNA_pol_sigma_r3/r4-like"/>
</dbReference>
<keyword evidence="4" id="KW-1185">Reference proteome</keyword>
<dbReference type="Proteomes" id="UP001611075">
    <property type="component" value="Unassembled WGS sequence"/>
</dbReference>
<accession>A0ABW7SFH6</accession>
<dbReference type="SUPFAM" id="SSF88946">
    <property type="entry name" value="Sigma2 domain of RNA polymerase sigma factors"/>
    <property type="match status" value="1"/>
</dbReference>
<dbReference type="InterPro" id="IPR013325">
    <property type="entry name" value="RNA_pol_sigma_r2"/>
</dbReference>
<organism evidence="3 4">
    <name type="scientific">Micromonospora rubida</name>
    <dbReference type="NCBI Taxonomy" id="2697657"/>
    <lineage>
        <taxon>Bacteria</taxon>
        <taxon>Bacillati</taxon>
        <taxon>Actinomycetota</taxon>
        <taxon>Actinomycetes</taxon>
        <taxon>Micromonosporales</taxon>
        <taxon>Micromonosporaceae</taxon>
        <taxon>Micromonospora</taxon>
    </lineage>
</organism>
<reference evidence="3 4" key="1">
    <citation type="submission" date="2024-10" db="EMBL/GenBank/DDBJ databases">
        <title>The Natural Products Discovery Center: Release of the First 8490 Sequenced Strains for Exploring Actinobacteria Biosynthetic Diversity.</title>
        <authorList>
            <person name="Kalkreuter E."/>
            <person name="Kautsar S.A."/>
            <person name="Yang D."/>
            <person name="Bader C.D."/>
            <person name="Teijaro C.N."/>
            <person name="Fluegel L."/>
            <person name="Davis C.M."/>
            <person name="Simpson J.R."/>
            <person name="Lauterbach L."/>
            <person name="Steele A.D."/>
            <person name="Gui C."/>
            <person name="Meng S."/>
            <person name="Li G."/>
            <person name="Viehrig K."/>
            <person name="Ye F."/>
            <person name="Su P."/>
            <person name="Kiefer A.F."/>
            <person name="Nichols A."/>
            <person name="Cepeda A.J."/>
            <person name="Yan W."/>
            <person name="Fan B."/>
            <person name="Jiang Y."/>
            <person name="Adhikari A."/>
            <person name="Zheng C.-J."/>
            <person name="Schuster L."/>
            <person name="Cowan T.M."/>
            <person name="Smanski M.J."/>
            <person name="Chevrette M.G."/>
            <person name="De Carvalho L.P.S."/>
            <person name="Shen B."/>
        </authorList>
    </citation>
    <scope>NUCLEOTIDE SEQUENCE [LARGE SCALE GENOMIC DNA]</scope>
    <source>
        <strain evidence="3 4">NPDC021253</strain>
    </source>
</reference>
<sequence>MDEVATAWVRAEATARTCYGRLLALLAARSGDIVAAEDALADAFEQALTRWPDTGVPDNPQAWLLTVARNRQRDRYRSAAHRTSVALDEALHLHTVDDVDPDAIPEHRLALLFVCAHPAIEATIRTPLMLQTVLGVASQDIARAFAVPAPTMLQRLVRAKRRIRDAGIPFTIPDRSAMPGRLAAVLEAVYGAYAIDWQGIAAPTERKHLGGEALHLAGTLAGLLPDEPEVLGLAALICLSSARHHTRTAPDGRFLALAEQDTTAWNSELIDRGERYLRNAHDLRRFGRFQLEAAIQSVHTARRVTGHTDWAALRTLHQALISVAPTLGVTVSLAAVLAETDGPQAGLTLLDTLTGPAAQRFQPAWATRAHLLARAGDTDAARAAFSKAISLTTQAAVRQHLVTMREQVGDSSD</sequence>
<proteinExistence type="predicted"/>
<feature type="domain" description="RNA polymerase sigma-70 region 2" evidence="1">
    <location>
        <begin position="17"/>
        <end position="80"/>
    </location>
</feature>
<dbReference type="Pfam" id="PF20239">
    <property type="entry name" value="DUF6596"/>
    <property type="match status" value="1"/>
</dbReference>
<evidence type="ECO:0000313" key="4">
    <source>
        <dbReference type="Proteomes" id="UP001611075"/>
    </source>
</evidence>
<dbReference type="PANTHER" id="PTHR47756:SF2">
    <property type="entry name" value="BLL6612 PROTEIN"/>
    <property type="match status" value="1"/>
</dbReference>